<dbReference type="EMBL" id="MLAK01000738">
    <property type="protein sequence ID" value="OHT06074.1"/>
    <property type="molecule type" value="Genomic_DNA"/>
</dbReference>
<name>A0A1J4K517_9EUKA</name>
<reference evidence="1" key="1">
    <citation type="submission" date="2016-10" db="EMBL/GenBank/DDBJ databases">
        <authorList>
            <person name="Benchimol M."/>
            <person name="Almeida L.G."/>
            <person name="Vasconcelos A.T."/>
            <person name="Perreira-Neves A."/>
            <person name="Rosa I.A."/>
            <person name="Tasca T."/>
            <person name="Bogo M.R."/>
            <person name="de Souza W."/>
        </authorList>
    </citation>
    <scope>NUCLEOTIDE SEQUENCE [LARGE SCALE GENOMIC DNA]</scope>
    <source>
        <strain evidence="1">K</strain>
    </source>
</reference>
<dbReference type="VEuPathDB" id="TrichDB:TRFO_05733"/>
<keyword evidence="2" id="KW-1185">Reference proteome</keyword>
<evidence type="ECO:0000313" key="1">
    <source>
        <dbReference type="EMBL" id="OHT06074.1"/>
    </source>
</evidence>
<dbReference type="SUPFAM" id="SSF48371">
    <property type="entry name" value="ARM repeat"/>
    <property type="match status" value="2"/>
</dbReference>
<dbReference type="GeneID" id="94827387"/>
<dbReference type="AlphaFoldDB" id="A0A1J4K517"/>
<organism evidence="1 2">
    <name type="scientific">Tritrichomonas foetus</name>
    <dbReference type="NCBI Taxonomy" id="1144522"/>
    <lineage>
        <taxon>Eukaryota</taxon>
        <taxon>Metamonada</taxon>
        <taxon>Parabasalia</taxon>
        <taxon>Tritrichomonadida</taxon>
        <taxon>Tritrichomonadidae</taxon>
        <taxon>Tritrichomonas</taxon>
    </lineage>
</organism>
<comment type="caution">
    <text evidence="1">The sequence shown here is derived from an EMBL/GenBank/DDBJ whole genome shotgun (WGS) entry which is preliminary data.</text>
</comment>
<evidence type="ECO:0000313" key="2">
    <source>
        <dbReference type="Proteomes" id="UP000179807"/>
    </source>
</evidence>
<gene>
    <name evidence="1" type="ORF">TRFO_05733</name>
</gene>
<dbReference type="InterPro" id="IPR016024">
    <property type="entry name" value="ARM-type_fold"/>
</dbReference>
<sequence length="950" mass="109672">MQDINNVFRTTGLAIMTDKQAIYNGTEPIRATPEQFMNACEIAINSNDVNELVGVCFNLAPFISFNFNSFGNEIINYFWTFLIKISPIITGYPIVYGYIEAVTELATKQRKIDVSFLDFLADPNQNNTFLKPIILVALYDSLPNLLVFNNTEYFLPQILDSFEIKDFSHRSTLLLLLSRLNINIQKVDSCPRFADEIWKFVWEASLSTINFSNIPKPLQQLRQLIPDFFDKPHEIISQKFDMLHEQNLFGITRLLPFLNSTYFQNGIDTLLNYVSTVKLISNGLNEAVSDSLECEFIEQAIDILYNTLSKNLQTQFDDASIYLFSLYFPLFEDHYKDAGMILIRAINLAFSSLESNKAILCFAAAQIADQYKVRSKILKNNVLPSILNTIALNDEISLKYATKALITFQNSCHVFTTSILQSYLHKFGLLFQENGNYKIQCIKRYLQVLDHLVSSEDEDIDIIEIIHFTASYIDTNRPTPLDVRAYFLDLCTSIFRSYPNEFEQLSEFAKLTSIALLSPSNLTENDCTNISFGFPIAAKFATFSASFENLEEIQACLLEISKGRIPCNEKNIRVTSYYAAIIAYTKNLPFPIEIIEQYLSSNDDKYQSRALVNLRYIYKTYKNDGTLMKLLNQIVSLTKLSTSVVFVDAAFSLFKKILKSKKNPELVENIYPVCTDLLYSTSQGRIALLEHNFPFNYDHKSFKFYKFLTMYIEKYKTRAIPLINEIIDWLPLVSTRILPKLIKVINNTLNCDVLPADSVAILWVTLMKLLKENWYDTNIANYLLGCTVNLLLYYPTMCNIHDLMSQLDYMWESNDDEMILILPPIYFDIWANTSVPVTGSHFQIFLEKILQEQVDEWSYPLMIKLLIKIISKEENHDFIFDGCLVISHFLLKSENELQDLEFDEEMIETMKISLQTYYQLNVGIKDMICQEYRSYPGKIDKLCQILDSDL</sequence>
<dbReference type="Proteomes" id="UP000179807">
    <property type="component" value="Unassembled WGS sequence"/>
</dbReference>
<accession>A0A1J4K517</accession>
<protein>
    <submittedName>
        <fullName evidence="1">Uncharacterized protein</fullName>
    </submittedName>
</protein>
<dbReference type="RefSeq" id="XP_068359210.1">
    <property type="nucleotide sequence ID" value="XM_068492683.1"/>
</dbReference>
<proteinExistence type="predicted"/>